<dbReference type="PANTHER" id="PTHR43289:SF34">
    <property type="entry name" value="SERINE_THREONINE-PROTEIN KINASE YBDM-RELATED"/>
    <property type="match status" value="1"/>
</dbReference>
<evidence type="ECO:0000256" key="3">
    <source>
        <dbReference type="ARBA" id="ARBA00022777"/>
    </source>
</evidence>
<feature type="domain" description="Protein kinase" evidence="6">
    <location>
        <begin position="55"/>
        <end position="319"/>
    </location>
</feature>
<keyword evidence="4 5" id="KW-0067">ATP-binding</keyword>
<dbReference type="PROSITE" id="PS50011">
    <property type="entry name" value="PROTEIN_KINASE_DOM"/>
    <property type="match status" value="1"/>
</dbReference>
<dbReference type="PROSITE" id="PS00107">
    <property type="entry name" value="PROTEIN_KINASE_ATP"/>
    <property type="match status" value="1"/>
</dbReference>
<comment type="caution">
    <text evidence="7">The sequence shown here is derived from an EMBL/GenBank/DDBJ whole genome shotgun (WGS) entry which is preliminary data.</text>
</comment>
<gene>
    <name evidence="7" type="ORF">POL67_46955</name>
</gene>
<dbReference type="Gene3D" id="3.30.200.20">
    <property type="entry name" value="Phosphorylase Kinase, domain 1"/>
    <property type="match status" value="1"/>
</dbReference>
<dbReference type="Proteomes" id="UP001221411">
    <property type="component" value="Unassembled WGS sequence"/>
</dbReference>
<keyword evidence="2 5" id="KW-0547">Nucleotide-binding</keyword>
<dbReference type="InterPro" id="IPR011009">
    <property type="entry name" value="Kinase-like_dom_sf"/>
</dbReference>
<dbReference type="Gene3D" id="1.10.510.10">
    <property type="entry name" value="Transferase(Phosphotransferase) domain 1"/>
    <property type="match status" value="1"/>
</dbReference>
<proteinExistence type="predicted"/>
<evidence type="ECO:0000256" key="2">
    <source>
        <dbReference type="ARBA" id="ARBA00022741"/>
    </source>
</evidence>
<dbReference type="InterPro" id="IPR008271">
    <property type="entry name" value="Ser/Thr_kinase_AS"/>
</dbReference>
<evidence type="ECO:0000256" key="1">
    <source>
        <dbReference type="ARBA" id="ARBA00022679"/>
    </source>
</evidence>
<name>A0ABT5F4D5_9BACT</name>
<keyword evidence="8" id="KW-1185">Reference proteome</keyword>
<dbReference type="CDD" id="cd14014">
    <property type="entry name" value="STKc_PknB_like"/>
    <property type="match status" value="1"/>
</dbReference>
<evidence type="ECO:0000313" key="7">
    <source>
        <dbReference type="EMBL" id="MDC0748958.1"/>
    </source>
</evidence>
<sequence>MGRGPMYCPRCLRRFEDEEHRFCPYDGTKLVATPDVSALRAKPTPETGVVLGGRYEVRGLIGRGGMARIYLALDRNTSEPVAIKMLDSLHLRAPGARARFDREAKAANALAHPNIVKVLDTGERPDGVPFLVMEYLFGETLGDWLRRETTMQLHIALPVLSHTASALGVAHRAGIVHRDVKPDNLFLVGEPGEPYNTKVLDFGLSKLEAAKAVTQAGVAVGTPEYMPPEQVVGDKSDPRSDVYALGVMMYRMLVGELPFRADDYAVLLARQLIVPPREPSDVLPSIDRATEGVILKALRKKPEDRYSTMEAFCDDLERLMGKRLGSLSAGLLSRGPDVYEPKDQLSRTAAKFFYNKLGMTPPAWK</sequence>
<dbReference type="SMART" id="SM00220">
    <property type="entry name" value="S_TKc"/>
    <property type="match status" value="1"/>
</dbReference>
<evidence type="ECO:0000313" key="8">
    <source>
        <dbReference type="Proteomes" id="UP001221411"/>
    </source>
</evidence>
<dbReference type="GO" id="GO:0016301">
    <property type="term" value="F:kinase activity"/>
    <property type="evidence" value="ECO:0007669"/>
    <property type="project" value="UniProtKB-KW"/>
</dbReference>
<dbReference type="EMBL" id="JAQNDO010000001">
    <property type="protein sequence ID" value="MDC0748958.1"/>
    <property type="molecule type" value="Genomic_DNA"/>
</dbReference>
<evidence type="ECO:0000256" key="4">
    <source>
        <dbReference type="ARBA" id="ARBA00022840"/>
    </source>
</evidence>
<dbReference type="PANTHER" id="PTHR43289">
    <property type="entry name" value="MITOGEN-ACTIVATED PROTEIN KINASE KINASE KINASE 20-RELATED"/>
    <property type="match status" value="1"/>
</dbReference>
<keyword evidence="3 7" id="KW-0418">Kinase</keyword>
<keyword evidence="1" id="KW-0808">Transferase</keyword>
<accession>A0ABT5F4D5</accession>
<dbReference type="InterPro" id="IPR000719">
    <property type="entry name" value="Prot_kinase_dom"/>
</dbReference>
<dbReference type="InterPro" id="IPR017441">
    <property type="entry name" value="Protein_kinase_ATP_BS"/>
</dbReference>
<organism evidence="7 8">
    <name type="scientific">Polyangium mundeleinium</name>
    <dbReference type="NCBI Taxonomy" id="2995306"/>
    <lineage>
        <taxon>Bacteria</taxon>
        <taxon>Pseudomonadati</taxon>
        <taxon>Myxococcota</taxon>
        <taxon>Polyangia</taxon>
        <taxon>Polyangiales</taxon>
        <taxon>Polyangiaceae</taxon>
        <taxon>Polyangium</taxon>
    </lineage>
</organism>
<feature type="binding site" evidence="5">
    <location>
        <position position="84"/>
    </location>
    <ligand>
        <name>ATP</name>
        <dbReference type="ChEBI" id="CHEBI:30616"/>
    </ligand>
</feature>
<dbReference type="PROSITE" id="PS00108">
    <property type="entry name" value="PROTEIN_KINASE_ST"/>
    <property type="match status" value="1"/>
</dbReference>
<evidence type="ECO:0000256" key="5">
    <source>
        <dbReference type="PROSITE-ProRule" id="PRU10141"/>
    </source>
</evidence>
<evidence type="ECO:0000259" key="6">
    <source>
        <dbReference type="PROSITE" id="PS50011"/>
    </source>
</evidence>
<dbReference type="Pfam" id="PF00069">
    <property type="entry name" value="Pkinase"/>
    <property type="match status" value="1"/>
</dbReference>
<dbReference type="RefSeq" id="WP_271928280.1">
    <property type="nucleotide sequence ID" value="NZ_JAQNDO010000001.1"/>
</dbReference>
<dbReference type="SUPFAM" id="SSF56112">
    <property type="entry name" value="Protein kinase-like (PK-like)"/>
    <property type="match status" value="1"/>
</dbReference>
<protein>
    <submittedName>
        <fullName evidence="7">Serine/threonine-protein kinase</fullName>
    </submittedName>
</protein>
<reference evidence="7 8" key="1">
    <citation type="submission" date="2022-11" db="EMBL/GenBank/DDBJ databases">
        <title>Minimal conservation of predation-associated metabolite biosynthetic gene clusters underscores biosynthetic potential of Myxococcota including descriptions for ten novel species: Archangium lansinium sp. nov., Myxococcus landrumus sp. nov., Nannocystis bai.</title>
        <authorList>
            <person name="Ahearne A."/>
            <person name="Stevens C."/>
            <person name="Dowd S."/>
        </authorList>
    </citation>
    <scope>NUCLEOTIDE SEQUENCE [LARGE SCALE GENOMIC DNA]</scope>
    <source>
        <strain evidence="7 8">RJM3</strain>
    </source>
</reference>